<evidence type="ECO:0000313" key="1">
    <source>
        <dbReference type="EMBL" id="KMQ81426.1"/>
    </source>
</evidence>
<comment type="caution">
    <text evidence="1">The sequence shown here is derived from an EMBL/GenBank/DDBJ whole genome shotgun (WGS) entry which is preliminary data.</text>
</comment>
<protein>
    <submittedName>
        <fullName evidence="1">Plc-like phosphodiesterase protein</fullName>
    </submittedName>
</protein>
<dbReference type="STRING" id="67767.A0A0J7JU75"/>
<dbReference type="GO" id="GO:0006629">
    <property type="term" value="P:lipid metabolic process"/>
    <property type="evidence" value="ECO:0007669"/>
    <property type="project" value="InterPro"/>
</dbReference>
<dbReference type="AlphaFoldDB" id="A0A0J7JU75"/>
<gene>
    <name evidence="1" type="ORF">RF55_26350</name>
</gene>
<dbReference type="Pfam" id="PF26146">
    <property type="entry name" value="PI-PLC_X"/>
    <property type="match status" value="1"/>
</dbReference>
<reference evidence="1 2" key="1">
    <citation type="submission" date="2015-04" db="EMBL/GenBank/DDBJ databases">
        <title>Lasius niger genome sequencing.</title>
        <authorList>
            <person name="Konorov E.A."/>
            <person name="Nikitin M.A."/>
            <person name="Kirill M.V."/>
            <person name="Chang P."/>
        </authorList>
    </citation>
    <scope>NUCLEOTIDE SEQUENCE [LARGE SCALE GENOMIC DNA]</scope>
    <source>
        <tissue evidence="1">Whole</tissue>
    </source>
</reference>
<dbReference type="OrthoDB" id="7984201at2759"/>
<evidence type="ECO:0000313" key="2">
    <source>
        <dbReference type="Proteomes" id="UP000036403"/>
    </source>
</evidence>
<proteinExistence type="predicted"/>
<dbReference type="Proteomes" id="UP000036403">
    <property type="component" value="Unassembled WGS sequence"/>
</dbReference>
<sequence length="162" mass="17601">MGAHDSAFLRDASTNNSPAGNQFLNATVALDAGIRLLQAQVHKLGSALQLCHSSCGLLDAGPLEAWLAVISRWMEQNPNEVVTLLLVNADPKKATIAEYGEVFERSGIARLGYRPTIMGPTNIWPTLGDMVAQGTRVVTFLAGTEYSQSFPHLLPEFNFIFE</sequence>
<name>A0A0J7JU75_LASNI</name>
<organism evidence="1 2">
    <name type="scientific">Lasius niger</name>
    <name type="common">Black garden ant</name>
    <dbReference type="NCBI Taxonomy" id="67767"/>
    <lineage>
        <taxon>Eukaryota</taxon>
        <taxon>Metazoa</taxon>
        <taxon>Ecdysozoa</taxon>
        <taxon>Arthropoda</taxon>
        <taxon>Hexapoda</taxon>
        <taxon>Insecta</taxon>
        <taxon>Pterygota</taxon>
        <taxon>Neoptera</taxon>
        <taxon>Endopterygota</taxon>
        <taxon>Hymenoptera</taxon>
        <taxon>Apocrita</taxon>
        <taxon>Aculeata</taxon>
        <taxon>Formicoidea</taxon>
        <taxon>Formicidae</taxon>
        <taxon>Formicinae</taxon>
        <taxon>Lasius</taxon>
        <taxon>Lasius</taxon>
    </lineage>
</organism>
<dbReference type="PaxDb" id="67767-A0A0J7JU75"/>
<dbReference type="PANTHER" id="PTHR13593:SF80">
    <property type="entry name" value="PLC-LIKE PHOSPHODIESTERASE"/>
    <property type="match status" value="1"/>
</dbReference>
<dbReference type="PANTHER" id="PTHR13593">
    <property type="match status" value="1"/>
</dbReference>
<feature type="non-terminal residue" evidence="1">
    <location>
        <position position="162"/>
    </location>
</feature>
<dbReference type="InterPro" id="IPR017946">
    <property type="entry name" value="PLC-like_Pdiesterase_TIM-brl"/>
</dbReference>
<dbReference type="InterPro" id="IPR051057">
    <property type="entry name" value="PI-PLC_domain"/>
</dbReference>
<keyword evidence="2" id="KW-1185">Reference proteome</keyword>
<accession>A0A0J7JU75</accession>
<dbReference type="EMBL" id="LBMM01035575">
    <property type="protein sequence ID" value="KMQ81426.1"/>
    <property type="molecule type" value="Genomic_DNA"/>
</dbReference>
<dbReference type="SUPFAM" id="SSF51695">
    <property type="entry name" value="PLC-like phosphodiesterases"/>
    <property type="match status" value="1"/>
</dbReference>
<dbReference type="Gene3D" id="3.20.20.190">
    <property type="entry name" value="Phosphatidylinositol (PI) phosphodiesterase"/>
    <property type="match status" value="1"/>
</dbReference>
<dbReference type="GO" id="GO:0008081">
    <property type="term" value="F:phosphoric diester hydrolase activity"/>
    <property type="evidence" value="ECO:0007669"/>
    <property type="project" value="InterPro"/>
</dbReference>